<keyword evidence="3" id="KW-1185">Reference proteome</keyword>
<dbReference type="RefSeq" id="WP_234866866.1">
    <property type="nucleotide sequence ID" value="NZ_JAKEVY010000003.1"/>
</dbReference>
<evidence type="ECO:0000313" key="3">
    <source>
        <dbReference type="Proteomes" id="UP001200145"/>
    </source>
</evidence>
<protein>
    <submittedName>
        <fullName evidence="2">Uncharacterized protein</fullName>
    </submittedName>
</protein>
<accession>A0ABS9BL57</accession>
<dbReference type="EMBL" id="JAKEVY010000003">
    <property type="protein sequence ID" value="MCF1715920.1"/>
    <property type="molecule type" value="Genomic_DNA"/>
</dbReference>
<evidence type="ECO:0000256" key="1">
    <source>
        <dbReference type="SAM" id="SignalP"/>
    </source>
</evidence>
<evidence type="ECO:0000313" key="2">
    <source>
        <dbReference type="EMBL" id="MCF1715920.1"/>
    </source>
</evidence>
<sequence length="271" mass="30626">MRNLLLLGLLLLRLVVQAADPQFLNDSFRLKQVVGENLTGFAVDNLGYMYLLDASGQLKKLSPKGDSISVFNDVRRYGKLYSMDVSNPLKVLLFYKDFGTIVVLDRFLNNRLTIDLRKHQIFQAKAIAQSFDNGVWVYDELEGRLKRLDDNGNLVGETVDFRVIVDDAPSPQFIADADRLVYLYDPARGLFVLDYFGTLKNKVALTGWTDLQVIGNRVLGRKGGMLESYVPGSLELKEQAVPELLEKASKVQVSLDHLYVLKQGRLFIYSL</sequence>
<dbReference type="Proteomes" id="UP001200145">
    <property type="component" value="Unassembled WGS sequence"/>
</dbReference>
<proteinExistence type="predicted"/>
<keyword evidence="1" id="KW-0732">Signal</keyword>
<feature type="signal peptide" evidence="1">
    <location>
        <begin position="1"/>
        <end position="18"/>
    </location>
</feature>
<name>A0ABS9BL57_9BACT</name>
<reference evidence="2 3" key="1">
    <citation type="submission" date="2022-01" db="EMBL/GenBank/DDBJ databases">
        <title>Flavihumibacter sp. nov., isolated from sediment of a river.</title>
        <authorList>
            <person name="Liu H."/>
        </authorList>
    </citation>
    <scope>NUCLEOTIDE SEQUENCE [LARGE SCALE GENOMIC DNA]</scope>
    <source>
        <strain evidence="2 3">RY-1</strain>
    </source>
</reference>
<organism evidence="2 3">
    <name type="scientific">Flavihumibacter fluminis</name>
    <dbReference type="NCBI Taxonomy" id="2909236"/>
    <lineage>
        <taxon>Bacteria</taxon>
        <taxon>Pseudomonadati</taxon>
        <taxon>Bacteroidota</taxon>
        <taxon>Chitinophagia</taxon>
        <taxon>Chitinophagales</taxon>
        <taxon>Chitinophagaceae</taxon>
        <taxon>Flavihumibacter</taxon>
    </lineage>
</organism>
<feature type="chain" id="PRO_5046662011" evidence="1">
    <location>
        <begin position="19"/>
        <end position="271"/>
    </location>
</feature>
<comment type="caution">
    <text evidence="2">The sequence shown here is derived from an EMBL/GenBank/DDBJ whole genome shotgun (WGS) entry which is preliminary data.</text>
</comment>
<dbReference type="SUPFAM" id="SSF63829">
    <property type="entry name" value="Calcium-dependent phosphotriesterase"/>
    <property type="match status" value="1"/>
</dbReference>
<gene>
    <name evidence="2" type="ORF">L0U88_14870</name>
</gene>